<dbReference type="Proteomes" id="UP000240216">
    <property type="component" value="Segment"/>
</dbReference>
<reference evidence="2" key="1">
    <citation type="submission" date="2017-11" db="EMBL/GenBank/DDBJ databases">
        <authorList>
            <person name="McClendondon-Moss T.O."/>
            <person name="Donegan-Quick R.D."/>
            <person name="Bhuiyan S."/>
            <person name="Visi D.K."/>
            <person name="Allen M.S."/>
            <person name="Hughes L.E."/>
            <person name="Garlena R.A."/>
            <person name="Russell D.A."/>
            <person name="Pope W.H."/>
            <person name="Jacobs-Sera D."/>
            <person name="Hendrix R.W."/>
            <person name="Hatfull G.F."/>
        </authorList>
    </citation>
    <scope>NUCLEOTIDE SEQUENCE [LARGE SCALE GENOMIC DNA]</scope>
</reference>
<accession>A0A2H4PR95</accession>
<protein>
    <submittedName>
        <fullName evidence="1">Uncharacterized protein</fullName>
    </submittedName>
</protein>
<sequence>MAELTPAIIKLAMVMGWSLEYALQVDEAFTECLDEALEVTYGMTEAEWYAFRDSLKEEHGRAVKTGADQADS</sequence>
<dbReference type="EMBL" id="MG518520">
    <property type="protein sequence ID" value="ATW69424.1"/>
    <property type="molecule type" value="Genomic_DNA"/>
</dbReference>
<gene>
    <name evidence="1" type="ORF">SEA_IMMANUEL3_73</name>
</gene>
<keyword evidence="2" id="KW-1185">Reference proteome</keyword>
<name>A0A2H4PR95_9CAUD</name>
<evidence type="ECO:0000313" key="1">
    <source>
        <dbReference type="EMBL" id="ATW69424.1"/>
    </source>
</evidence>
<proteinExistence type="predicted"/>
<organism evidence="1 2">
    <name type="scientific">Streptomyces phage Immanuel3</name>
    <dbReference type="NCBI Taxonomy" id="2053813"/>
    <lineage>
        <taxon>Viruses</taxon>
        <taxon>Duplodnaviria</taxon>
        <taxon>Heunggongvirae</taxon>
        <taxon>Uroviricota</taxon>
        <taxon>Caudoviricetes</taxon>
        <taxon>Beephvirinae</taxon>
        <taxon>Immanueltrevirus</taxon>
        <taxon>Immanueltrevirus immanuel3</taxon>
    </lineage>
</organism>
<evidence type="ECO:0000313" key="2">
    <source>
        <dbReference type="Proteomes" id="UP000240216"/>
    </source>
</evidence>